<evidence type="ECO:0000313" key="5">
    <source>
        <dbReference type="EMBL" id="ORZ16574.1"/>
    </source>
</evidence>
<dbReference type="Pfam" id="PF17862">
    <property type="entry name" value="AAA_lid_3"/>
    <property type="match status" value="1"/>
</dbReference>
<proteinExistence type="predicted"/>
<dbReference type="EMBL" id="MCGE01000011">
    <property type="protein sequence ID" value="ORZ16574.1"/>
    <property type="molecule type" value="Genomic_DNA"/>
</dbReference>
<dbReference type="Proteomes" id="UP000193560">
    <property type="component" value="Unassembled WGS sequence"/>
</dbReference>
<accession>A0A1X2IHE3</accession>
<dbReference type="PANTHER" id="PTHR23077:SF117">
    <property type="entry name" value="AAA+ ATPASE DOMAIN-CONTAINING PROTEIN"/>
    <property type="match status" value="1"/>
</dbReference>
<dbReference type="FunFam" id="3.40.50.300:FF:001025">
    <property type="entry name" value="ATPase family, AAA domain-containing 2B"/>
    <property type="match status" value="1"/>
</dbReference>
<dbReference type="GO" id="GO:0016887">
    <property type="term" value="F:ATP hydrolysis activity"/>
    <property type="evidence" value="ECO:0007669"/>
    <property type="project" value="InterPro"/>
</dbReference>
<keyword evidence="5" id="KW-0378">Hydrolase</keyword>
<dbReference type="InterPro" id="IPR027417">
    <property type="entry name" value="P-loop_NTPase"/>
</dbReference>
<name>A0A1X2IHE3_9FUNG</name>
<gene>
    <name evidence="5" type="ORF">BCR42DRAFT_375252</name>
</gene>
<keyword evidence="2" id="KW-0067">ATP-binding</keyword>
<keyword evidence="1" id="KW-0547">Nucleotide-binding</keyword>
<organism evidence="5 6">
    <name type="scientific">Absidia repens</name>
    <dbReference type="NCBI Taxonomy" id="90262"/>
    <lineage>
        <taxon>Eukaryota</taxon>
        <taxon>Fungi</taxon>
        <taxon>Fungi incertae sedis</taxon>
        <taxon>Mucoromycota</taxon>
        <taxon>Mucoromycotina</taxon>
        <taxon>Mucoromycetes</taxon>
        <taxon>Mucorales</taxon>
        <taxon>Cunninghamellaceae</taxon>
        <taxon>Absidia</taxon>
    </lineage>
</organism>
<evidence type="ECO:0000259" key="4">
    <source>
        <dbReference type="SMART" id="SM00382"/>
    </source>
</evidence>
<keyword evidence="6" id="KW-1185">Reference proteome</keyword>
<feature type="domain" description="AAA+ ATPase" evidence="4">
    <location>
        <begin position="287"/>
        <end position="423"/>
    </location>
</feature>
<reference evidence="5 6" key="1">
    <citation type="submission" date="2016-07" db="EMBL/GenBank/DDBJ databases">
        <title>Pervasive Adenine N6-methylation of Active Genes in Fungi.</title>
        <authorList>
            <consortium name="DOE Joint Genome Institute"/>
            <person name="Mondo S.J."/>
            <person name="Dannebaum R.O."/>
            <person name="Kuo R.C."/>
            <person name="Labutti K."/>
            <person name="Haridas S."/>
            <person name="Kuo A."/>
            <person name="Salamov A."/>
            <person name="Ahrendt S.R."/>
            <person name="Lipzen A."/>
            <person name="Sullivan W."/>
            <person name="Andreopoulos W.B."/>
            <person name="Clum A."/>
            <person name="Lindquist E."/>
            <person name="Daum C."/>
            <person name="Ramamoorthy G.K."/>
            <person name="Gryganskyi A."/>
            <person name="Culley D."/>
            <person name="Magnuson J.K."/>
            <person name="James T.Y."/>
            <person name="O'Malley M.A."/>
            <person name="Stajich J.E."/>
            <person name="Spatafora J.W."/>
            <person name="Visel A."/>
            <person name="Grigoriev I.V."/>
        </authorList>
    </citation>
    <scope>NUCLEOTIDE SEQUENCE [LARGE SCALE GENOMIC DNA]</scope>
    <source>
        <strain evidence="5 6">NRRL 1336</strain>
    </source>
</reference>
<protein>
    <submittedName>
        <fullName evidence="5">p-loop containing nucleoside triphosphate hydrolase protein</fullName>
    </submittedName>
</protein>
<dbReference type="InterPro" id="IPR003593">
    <property type="entry name" value="AAA+_ATPase"/>
</dbReference>
<dbReference type="STRING" id="90262.A0A1X2IHE3"/>
<dbReference type="InterPro" id="IPR003959">
    <property type="entry name" value="ATPase_AAA_core"/>
</dbReference>
<dbReference type="AlphaFoldDB" id="A0A1X2IHE3"/>
<feature type="domain" description="AAA+ ATPase" evidence="4">
    <location>
        <begin position="33"/>
        <end position="165"/>
    </location>
</feature>
<dbReference type="OrthoDB" id="10254455at2759"/>
<evidence type="ECO:0000313" key="6">
    <source>
        <dbReference type="Proteomes" id="UP000193560"/>
    </source>
</evidence>
<dbReference type="SMART" id="SM00382">
    <property type="entry name" value="AAA"/>
    <property type="match status" value="2"/>
</dbReference>
<dbReference type="PANTHER" id="PTHR23077">
    <property type="entry name" value="AAA-FAMILY ATPASE"/>
    <property type="match status" value="1"/>
</dbReference>
<dbReference type="InterPro" id="IPR050168">
    <property type="entry name" value="AAA_ATPase_domain"/>
</dbReference>
<sequence>MSKYISKCYGDQGERLAQLFHLTFETDQDRKYSGNAILLFGEAGVGKSKIVDILANEYDLKIWRTTLGELTAEYDGRLALGLERLGWKALQSEPSLVILEDIDLLFPRYADAQDNGLLPILEQLIRQLELEDHRTLLIGTSRQQRNIDQSAKCLFQDVIKLDIPTPNERLVMMDYMVRRSIMNMEHVDVPELASHAHAFVASNLAQWCRLAEEMAIQESSIKVTNCHFESTLSRVNLLQYQGTMAEKPDPVKWSDIGGLQDAKNSLEESAVWIYKHADAYRRLGIRPSKGILLHGPPGTGKTLLAKAVATESSANFLPISVPDLIKAEVGESEKALANIFQTAIRCSPSVIFLDELEAIFSSRETSGDVGRKLISQFLVEMDHLDKVEQHVILLGATNHLDTIDSSILCPGRLDRLVYIGPPTIDERFSILQVLAKKTRLDSSVDLELVATKSEGYTGADLKAVIRKAGLLALKRPQKDALGHFIEQHDIDLALAHVSPSLV</sequence>
<dbReference type="GO" id="GO:0005524">
    <property type="term" value="F:ATP binding"/>
    <property type="evidence" value="ECO:0007669"/>
    <property type="project" value="UniProtKB-KW"/>
</dbReference>
<evidence type="ECO:0000256" key="1">
    <source>
        <dbReference type="ARBA" id="ARBA00022741"/>
    </source>
</evidence>
<comment type="caution">
    <text evidence="5">The sequence shown here is derived from an EMBL/GenBank/DDBJ whole genome shotgun (WGS) entry which is preliminary data.</text>
</comment>
<dbReference type="SUPFAM" id="SSF52540">
    <property type="entry name" value="P-loop containing nucleoside triphosphate hydrolases"/>
    <property type="match status" value="2"/>
</dbReference>
<evidence type="ECO:0000256" key="2">
    <source>
        <dbReference type="ARBA" id="ARBA00022840"/>
    </source>
</evidence>
<dbReference type="Gene3D" id="3.40.50.300">
    <property type="entry name" value="P-loop containing nucleotide triphosphate hydrolases"/>
    <property type="match status" value="2"/>
</dbReference>
<dbReference type="Gene3D" id="1.10.8.60">
    <property type="match status" value="2"/>
</dbReference>
<keyword evidence="3" id="KW-0175">Coiled coil</keyword>
<dbReference type="Pfam" id="PF00004">
    <property type="entry name" value="AAA"/>
    <property type="match status" value="2"/>
</dbReference>
<evidence type="ECO:0000256" key="3">
    <source>
        <dbReference type="ARBA" id="ARBA00023054"/>
    </source>
</evidence>
<dbReference type="InterPro" id="IPR041569">
    <property type="entry name" value="AAA_lid_3"/>
</dbReference>